<reference evidence="2" key="1">
    <citation type="submission" date="2022-11" db="EMBL/GenBank/DDBJ databases">
        <authorList>
            <person name="Petersen C."/>
        </authorList>
    </citation>
    <scope>NUCLEOTIDE SEQUENCE</scope>
    <source>
        <strain evidence="2">IBT 30069</strain>
    </source>
</reference>
<feature type="compositionally biased region" description="Basic and acidic residues" evidence="1">
    <location>
        <begin position="1"/>
        <end position="21"/>
    </location>
</feature>
<reference evidence="2" key="2">
    <citation type="journal article" date="2023" name="IMA Fungus">
        <title>Comparative genomic study of the Penicillium genus elucidates a diverse pangenome and 15 lateral gene transfer events.</title>
        <authorList>
            <person name="Petersen C."/>
            <person name="Sorensen T."/>
            <person name="Nielsen M.R."/>
            <person name="Sondergaard T.E."/>
            <person name="Sorensen J.L."/>
            <person name="Fitzpatrick D.A."/>
            <person name="Frisvad J.C."/>
            <person name="Nielsen K.L."/>
        </authorList>
    </citation>
    <scope>NUCLEOTIDE SEQUENCE</scope>
    <source>
        <strain evidence="2">IBT 30069</strain>
    </source>
</reference>
<comment type="caution">
    <text evidence="2">The sequence shown here is derived from an EMBL/GenBank/DDBJ whole genome shotgun (WGS) entry which is preliminary data.</text>
</comment>
<organism evidence="2 3">
    <name type="scientific">Penicillium angulare</name>
    <dbReference type="NCBI Taxonomy" id="116970"/>
    <lineage>
        <taxon>Eukaryota</taxon>
        <taxon>Fungi</taxon>
        <taxon>Dikarya</taxon>
        <taxon>Ascomycota</taxon>
        <taxon>Pezizomycotina</taxon>
        <taxon>Eurotiomycetes</taxon>
        <taxon>Eurotiomycetidae</taxon>
        <taxon>Eurotiales</taxon>
        <taxon>Aspergillaceae</taxon>
        <taxon>Penicillium</taxon>
    </lineage>
</organism>
<dbReference type="Proteomes" id="UP001149165">
    <property type="component" value="Unassembled WGS sequence"/>
</dbReference>
<evidence type="ECO:0000313" key="3">
    <source>
        <dbReference type="Proteomes" id="UP001149165"/>
    </source>
</evidence>
<keyword evidence="3" id="KW-1185">Reference proteome</keyword>
<dbReference type="AlphaFoldDB" id="A0A9W9FJ64"/>
<evidence type="ECO:0000313" key="2">
    <source>
        <dbReference type="EMBL" id="KAJ5101074.1"/>
    </source>
</evidence>
<name>A0A9W9FJ64_9EURO</name>
<protein>
    <submittedName>
        <fullName evidence="2">Uncharacterized protein</fullName>
    </submittedName>
</protein>
<sequence>MARDEPKPSRAPKMEKGRDSNPEIESFTSHTLLISIILIDSLNCDVSQRCSPEGKIRNNDVR</sequence>
<proteinExistence type="predicted"/>
<dbReference type="EMBL" id="JAPQKH010000004">
    <property type="protein sequence ID" value="KAJ5101074.1"/>
    <property type="molecule type" value="Genomic_DNA"/>
</dbReference>
<accession>A0A9W9FJ64</accession>
<gene>
    <name evidence="2" type="ORF">N7456_007126</name>
</gene>
<evidence type="ECO:0000256" key="1">
    <source>
        <dbReference type="SAM" id="MobiDB-lite"/>
    </source>
</evidence>
<feature type="region of interest" description="Disordered" evidence="1">
    <location>
        <begin position="1"/>
        <end position="25"/>
    </location>
</feature>